<reference evidence="7" key="1">
    <citation type="submission" date="2020-05" db="EMBL/GenBank/DDBJ databases">
        <authorList>
            <person name="Chiriac C."/>
            <person name="Salcher M."/>
            <person name="Ghai R."/>
            <person name="Kavagutti S V."/>
        </authorList>
    </citation>
    <scope>NUCLEOTIDE SEQUENCE</scope>
</reference>
<comment type="similarity">
    <text evidence="1">Belongs to the sigma-70 factor family. ECF subfamily.</text>
</comment>
<dbReference type="EMBL" id="CAFBLP010000054">
    <property type="protein sequence ID" value="CAB4884948.1"/>
    <property type="molecule type" value="Genomic_DNA"/>
</dbReference>
<dbReference type="PANTHER" id="PTHR43133:SF61">
    <property type="entry name" value="ECF RNA POLYMERASE SIGMA FACTOR SIGC"/>
    <property type="match status" value="1"/>
</dbReference>
<organism evidence="7">
    <name type="scientific">freshwater metagenome</name>
    <dbReference type="NCBI Taxonomy" id="449393"/>
    <lineage>
        <taxon>unclassified sequences</taxon>
        <taxon>metagenomes</taxon>
        <taxon>ecological metagenomes</taxon>
    </lineage>
</organism>
<dbReference type="Gene3D" id="1.10.1740.10">
    <property type="match status" value="1"/>
</dbReference>
<dbReference type="NCBIfam" id="TIGR02937">
    <property type="entry name" value="sigma70-ECF"/>
    <property type="match status" value="1"/>
</dbReference>
<evidence type="ECO:0000259" key="6">
    <source>
        <dbReference type="Pfam" id="PF08281"/>
    </source>
</evidence>
<name>A0A6J7ETH1_9ZZZZ</name>
<dbReference type="SUPFAM" id="SSF88946">
    <property type="entry name" value="Sigma2 domain of RNA polymerase sigma factors"/>
    <property type="match status" value="1"/>
</dbReference>
<dbReference type="InterPro" id="IPR013325">
    <property type="entry name" value="RNA_pol_sigma_r2"/>
</dbReference>
<proteinExistence type="inferred from homology"/>
<sequence>MITGLDNDTLLSYARAAQHGDDVALGRLVKATQPTIWRFCANLSSRQEADDLTQEVLARATRNLGQYRGEAPVITWLLSIARHVCADQVRRNQRRARLAGRLNAERTVDTTTHGTLELTELIDALEADRKMAFVLTQVTGLSYEEAAMVCECPVGTIRSRVARARRDLVQAMHTAENEAAG</sequence>
<gene>
    <name evidence="7" type="ORF">UFOPK3376_02022</name>
</gene>
<dbReference type="AlphaFoldDB" id="A0A6J7ETH1"/>
<evidence type="ECO:0000259" key="5">
    <source>
        <dbReference type="Pfam" id="PF04542"/>
    </source>
</evidence>
<dbReference type="Gene3D" id="1.10.10.10">
    <property type="entry name" value="Winged helix-like DNA-binding domain superfamily/Winged helix DNA-binding domain"/>
    <property type="match status" value="1"/>
</dbReference>
<accession>A0A6J7ETH1</accession>
<dbReference type="PANTHER" id="PTHR43133">
    <property type="entry name" value="RNA POLYMERASE ECF-TYPE SIGMA FACTO"/>
    <property type="match status" value="1"/>
</dbReference>
<feature type="domain" description="RNA polymerase sigma-70 region 2" evidence="5">
    <location>
        <begin position="28"/>
        <end position="95"/>
    </location>
</feature>
<dbReference type="Pfam" id="PF08281">
    <property type="entry name" value="Sigma70_r4_2"/>
    <property type="match status" value="1"/>
</dbReference>
<dbReference type="GO" id="GO:0006352">
    <property type="term" value="P:DNA-templated transcription initiation"/>
    <property type="evidence" value="ECO:0007669"/>
    <property type="project" value="InterPro"/>
</dbReference>
<keyword evidence="4" id="KW-0804">Transcription</keyword>
<feature type="domain" description="RNA polymerase sigma factor 70 region 4 type 2" evidence="6">
    <location>
        <begin position="116"/>
        <end position="168"/>
    </location>
</feature>
<dbReference type="InterPro" id="IPR013324">
    <property type="entry name" value="RNA_pol_sigma_r3/r4-like"/>
</dbReference>
<evidence type="ECO:0000256" key="4">
    <source>
        <dbReference type="ARBA" id="ARBA00023163"/>
    </source>
</evidence>
<dbReference type="InterPro" id="IPR036388">
    <property type="entry name" value="WH-like_DNA-bd_sf"/>
</dbReference>
<dbReference type="InterPro" id="IPR013249">
    <property type="entry name" value="RNA_pol_sigma70_r4_t2"/>
</dbReference>
<dbReference type="CDD" id="cd06171">
    <property type="entry name" value="Sigma70_r4"/>
    <property type="match status" value="1"/>
</dbReference>
<dbReference type="InterPro" id="IPR014284">
    <property type="entry name" value="RNA_pol_sigma-70_dom"/>
</dbReference>
<dbReference type="InterPro" id="IPR039425">
    <property type="entry name" value="RNA_pol_sigma-70-like"/>
</dbReference>
<dbReference type="GO" id="GO:0003677">
    <property type="term" value="F:DNA binding"/>
    <property type="evidence" value="ECO:0007669"/>
    <property type="project" value="InterPro"/>
</dbReference>
<keyword evidence="2" id="KW-0805">Transcription regulation</keyword>
<evidence type="ECO:0000256" key="2">
    <source>
        <dbReference type="ARBA" id="ARBA00023015"/>
    </source>
</evidence>
<protein>
    <submittedName>
        <fullName evidence="7">Unannotated protein</fullName>
    </submittedName>
</protein>
<dbReference type="GO" id="GO:0016987">
    <property type="term" value="F:sigma factor activity"/>
    <property type="evidence" value="ECO:0007669"/>
    <property type="project" value="UniProtKB-KW"/>
</dbReference>
<dbReference type="InterPro" id="IPR007627">
    <property type="entry name" value="RNA_pol_sigma70_r2"/>
</dbReference>
<dbReference type="SUPFAM" id="SSF88659">
    <property type="entry name" value="Sigma3 and sigma4 domains of RNA polymerase sigma factors"/>
    <property type="match status" value="1"/>
</dbReference>
<dbReference type="Pfam" id="PF04542">
    <property type="entry name" value="Sigma70_r2"/>
    <property type="match status" value="1"/>
</dbReference>
<evidence type="ECO:0000256" key="1">
    <source>
        <dbReference type="ARBA" id="ARBA00010641"/>
    </source>
</evidence>
<keyword evidence="3" id="KW-0731">Sigma factor</keyword>
<evidence type="ECO:0000313" key="7">
    <source>
        <dbReference type="EMBL" id="CAB4884948.1"/>
    </source>
</evidence>
<evidence type="ECO:0000256" key="3">
    <source>
        <dbReference type="ARBA" id="ARBA00023082"/>
    </source>
</evidence>